<feature type="domain" description="Glycosyl hydrolase family 13 catalytic" evidence="4">
    <location>
        <begin position="38"/>
        <end position="434"/>
    </location>
</feature>
<sequence>MSVVSESYEDRTVTESASAESPASVAPDQWWKDAVFYQIYPRSFSDASGDGVGDIDGIIDRLGYLELLGIDALWLSPVMRSPMADHGYDVSDPRDVDPLFGGIDALDRLIGQTHSRGIKVTMDLVPNHTSDQHPWFVEALASAPGSPARERYIFRDGKGPDGDEPPNNWPSIFGGPAWKRVTEADGSPGQWYLHIFAPEQPDLNWDNPEVFDDLEKTLRFWLERGVDGFRIDVAHGMEKPADLPDMDISGVTLLENSDDDPRFNNPGVHEIHRKIRAVMDDYPDAMTVGELWVDDNDRFAEYIRPDELHLGFNFRLVKTAFDAEAIETAITESLAAVANVGGTPTWTLSNHDVDREVTRYSEEPGDADPTTAANRLGLARARAMILVELALPGVAFIYNGAELGLPNVDLPDEALQDPTWERSGHTERGRDGCRVPLPWEGEAPPFEFSTNPHTWLPIPAVWESITAEKQLEDLDSTFSLYRAAIEMRKTRTEFAGDKVEWYGAPEGCLAFRRDVGKLVCALNTTDAPVPLPPGEVILSSTPLTEDGQLPANSAAWLV</sequence>
<dbReference type="FunFam" id="3.90.400.10:FF:000001">
    <property type="entry name" value="Maltase A3, isoform A"/>
    <property type="match status" value="1"/>
</dbReference>
<dbReference type="CDD" id="cd11332">
    <property type="entry name" value="AmyAc_OligoGlu_TS"/>
    <property type="match status" value="1"/>
</dbReference>
<dbReference type="Gene3D" id="3.20.20.80">
    <property type="entry name" value="Glycosidases"/>
    <property type="match status" value="1"/>
</dbReference>
<dbReference type="EMBL" id="BMGC01000010">
    <property type="protein sequence ID" value="GGB30775.1"/>
    <property type="molecule type" value="Genomic_DNA"/>
</dbReference>
<dbReference type="SUPFAM" id="SSF51445">
    <property type="entry name" value="(Trans)glycosidases"/>
    <property type="match status" value="1"/>
</dbReference>
<evidence type="ECO:0000256" key="2">
    <source>
        <dbReference type="ARBA" id="ARBA00023180"/>
    </source>
</evidence>
<evidence type="ECO:0000313" key="5">
    <source>
        <dbReference type="EMBL" id="GGB30775.1"/>
    </source>
</evidence>
<evidence type="ECO:0000256" key="1">
    <source>
        <dbReference type="ARBA" id="ARBA00008061"/>
    </source>
</evidence>
<organism evidence="5 6">
    <name type="scientific">Gordonia jinhuaensis</name>
    <dbReference type="NCBI Taxonomy" id="1517702"/>
    <lineage>
        <taxon>Bacteria</taxon>
        <taxon>Bacillati</taxon>
        <taxon>Actinomycetota</taxon>
        <taxon>Actinomycetes</taxon>
        <taxon>Mycobacteriales</taxon>
        <taxon>Gordoniaceae</taxon>
        <taxon>Gordonia</taxon>
    </lineage>
</organism>
<dbReference type="InterPro" id="IPR017853">
    <property type="entry name" value="GH"/>
</dbReference>
<comment type="similarity">
    <text evidence="1">Belongs to the glycosyl hydrolase 13 family.</text>
</comment>
<keyword evidence="2" id="KW-0325">Glycoprotein</keyword>
<dbReference type="SMART" id="SM00642">
    <property type="entry name" value="Aamy"/>
    <property type="match status" value="1"/>
</dbReference>
<gene>
    <name evidence="5" type="ORF">GCM10011489_18690</name>
</gene>
<evidence type="ECO:0000259" key="4">
    <source>
        <dbReference type="SMART" id="SM00642"/>
    </source>
</evidence>
<dbReference type="InterPro" id="IPR006047">
    <property type="entry name" value="GH13_cat_dom"/>
</dbReference>
<dbReference type="GO" id="GO:0004556">
    <property type="term" value="F:alpha-amylase activity"/>
    <property type="evidence" value="ECO:0007669"/>
    <property type="project" value="TreeGrafter"/>
</dbReference>
<reference evidence="5" key="2">
    <citation type="submission" date="2020-09" db="EMBL/GenBank/DDBJ databases">
        <authorList>
            <person name="Sun Q."/>
            <person name="Zhou Y."/>
        </authorList>
    </citation>
    <scope>NUCLEOTIDE SEQUENCE</scope>
    <source>
        <strain evidence="5">CGMCC 1.12827</strain>
    </source>
</reference>
<dbReference type="AlphaFoldDB" id="A0A916WUF4"/>
<protein>
    <submittedName>
        <fullName evidence="5">Alpha-amylase family protein</fullName>
    </submittedName>
</protein>
<dbReference type="Gene3D" id="3.90.400.10">
    <property type="entry name" value="Oligo-1,6-glucosidase, Domain 2"/>
    <property type="match status" value="1"/>
</dbReference>
<dbReference type="Proteomes" id="UP000621454">
    <property type="component" value="Unassembled WGS sequence"/>
</dbReference>
<evidence type="ECO:0000313" key="6">
    <source>
        <dbReference type="Proteomes" id="UP000621454"/>
    </source>
</evidence>
<feature type="region of interest" description="Disordered" evidence="3">
    <location>
        <begin position="1"/>
        <end position="20"/>
    </location>
</feature>
<accession>A0A916WUF4</accession>
<dbReference type="PANTHER" id="PTHR10357:SF179">
    <property type="entry name" value="NEUTRAL AND BASIC AMINO ACID TRANSPORT PROTEIN RBAT"/>
    <property type="match status" value="1"/>
</dbReference>
<dbReference type="PANTHER" id="PTHR10357">
    <property type="entry name" value="ALPHA-AMYLASE FAMILY MEMBER"/>
    <property type="match status" value="1"/>
</dbReference>
<dbReference type="Pfam" id="PF00128">
    <property type="entry name" value="Alpha-amylase"/>
    <property type="match status" value="1"/>
</dbReference>
<evidence type="ECO:0000256" key="3">
    <source>
        <dbReference type="SAM" id="MobiDB-lite"/>
    </source>
</evidence>
<reference evidence="5" key="1">
    <citation type="journal article" date="2014" name="Int. J. Syst. Evol. Microbiol.">
        <title>Complete genome sequence of Corynebacterium casei LMG S-19264T (=DSM 44701T), isolated from a smear-ripened cheese.</title>
        <authorList>
            <consortium name="US DOE Joint Genome Institute (JGI-PGF)"/>
            <person name="Walter F."/>
            <person name="Albersmeier A."/>
            <person name="Kalinowski J."/>
            <person name="Ruckert C."/>
        </authorList>
    </citation>
    <scope>NUCLEOTIDE SEQUENCE</scope>
    <source>
        <strain evidence="5">CGMCC 1.12827</strain>
    </source>
</reference>
<dbReference type="GO" id="GO:0016853">
    <property type="term" value="F:isomerase activity"/>
    <property type="evidence" value="ECO:0007669"/>
    <property type="project" value="UniProtKB-KW"/>
</dbReference>
<proteinExistence type="inferred from homology"/>
<comment type="caution">
    <text evidence="5">The sequence shown here is derived from an EMBL/GenBank/DDBJ whole genome shotgun (WGS) entry which is preliminary data.</text>
</comment>
<dbReference type="GO" id="GO:0009313">
    <property type="term" value="P:oligosaccharide catabolic process"/>
    <property type="evidence" value="ECO:0007669"/>
    <property type="project" value="TreeGrafter"/>
</dbReference>
<dbReference type="InterPro" id="IPR045857">
    <property type="entry name" value="O16G_dom_2"/>
</dbReference>
<name>A0A916WUF4_9ACTN</name>
<keyword evidence="6" id="KW-1185">Reference proteome</keyword>